<accession>A0A2B5XGN5</accession>
<evidence type="ECO:0000256" key="3">
    <source>
        <dbReference type="ARBA" id="ARBA00022544"/>
    </source>
</evidence>
<feature type="domain" description="Spore germination GerAC-like C-terminal" evidence="8">
    <location>
        <begin position="207"/>
        <end position="374"/>
    </location>
</feature>
<dbReference type="Proteomes" id="UP000225997">
    <property type="component" value="Unassembled WGS sequence"/>
</dbReference>
<feature type="domain" description="Spore germination protein N-terminal" evidence="9">
    <location>
        <begin position="23"/>
        <end position="197"/>
    </location>
</feature>
<dbReference type="EMBL" id="NUSQ01000052">
    <property type="protein sequence ID" value="PHD70389.1"/>
    <property type="molecule type" value="Genomic_DNA"/>
</dbReference>
<dbReference type="Gene3D" id="3.30.300.210">
    <property type="entry name" value="Nutrient germinant receptor protein C, domain 3"/>
    <property type="match status" value="1"/>
</dbReference>
<evidence type="ECO:0000313" key="10">
    <source>
        <dbReference type="EMBL" id="PHD70389.1"/>
    </source>
</evidence>
<dbReference type="Pfam" id="PF05504">
    <property type="entry name" value="Spore_GerAC"/>
    <property type="match status" value="1"/>
</dbReference>
<dbReference type="GO" id="GO:0009847">
    <property type="term" value="P:spore germination"/>
    <property type="evidence" value="ECO:0007669"/>
    <property type="project" value="InterPro"/>
</dbReference>
<keyword evidence="4" id="KW-0732">Signal</keyword>
<name>A0A2B5XGN5_9BACI</name>
<dbReference type="InterPro" id="IPR038501">
    <property type="entry name" value="Spore_GerAC_C_sf"/>
</dbReference>
<dbReference type="PANTHER" id="PTHR35789:SF1">
    <property type="entry name" value="SPORE GERMINATION PROTEIN B3"/>
    <property type="match status" value="1"/>
</dbReference>
<keyword evidence="5" id="KW-0472">Membrane</keyword>
<dbReference type="RefSeq" id="WP_100063860.1">
    <property type="nucleotide sequence ID" value="NZ_NUSQ01000052.1"/>
</dbReference>
<dbReference type="InterPro" id="IPR046953">
    <property type="entry name" value="Spore_GerAC-like_C"/>
</dbReference>
<evidence type="ECO:0000256" key="1">
    <source>
        <dbReference type="ARBA" id="ARBA00004635"/>
    </source>
</evidence>
<evidence type="ECO:0000256" key="7">
    <source>
        <dbReference type="ARBA" id="ARBA00023288"/>
    </source>
</evidence>
<dbReference type="NCBIfam" id="TIGR02887">
    <property type="entry name" value="spore_ger_x_C"/>
    <property type="match status" value="1"/>
</dbReference>
<keyword evidence="6" id="KW-0564">Palmitate</keyword>
<proteinExistence type="inferred from homology"/>
<evidence type="ECO:0000256" key="5">
    <source>
        <dbReference type="ARBA" id="ARBA00023136"/>
    </source>
</evidence>
<dbReference type="Pfam" id="PF25198">
    <property type="entry name" value="Spore_GerAC_N"/>
    <property type="match status" value="1"/>
</dbReference>
<gene>
    <name evidence="10" type="ORF">COF40_11820</name>
</gene>
<organism evidence="10 11">
    <name type="scientific">Bacillus toyonensis</name>
    <dbReference type="NCBI Taxonomy" id="155322"/>
    <lineage>
        <taxon>Bacteria</taxon>
        <taxon>Bacillati</taxon>
        <taxon>Bacillota</taxon>
        <taxon>Bacilli</taxon>
        <taxon>Bacillales</taxon>
        <taxon>Bacillaceae</taxon>
        <taxon>Bacillus</taxon>
        <taxon>Bacillus cereus group</taxon>
    </lineage>
</organism>
<dbReference type="PANTHER" id="PTHR35789">
    <property type="entry name" value="SPORE GERMINATION PROTEIN B3"/>
    <property type="match status" value="1"/>
</dbReference>
<dbReference type="AlphaFoldDB" id="A0A2B5XGN5"/>
<evidence type="ECO:0000256" key="2">
    <source>
        <dbReference type="ARBA" id="ARBA00007886"/>
    </source>
</evidence>
<dbReference type="InterPro" id="IPR057336">
    <property type="entry name" value="GerAC_N"/>
</dbReference>
<comment type="similarity">
    <text evidence="2">Belongs to the GerABKC lipoprotein family.</text>
</comment>
<dbReference type="PROSITE" id="PS51257">
    <property type="entry name" value="PROKAR_LIPOPROTEIN"/>
    <property type="match status" value="1"/>
</dbReference>
<evidence type="ECO:0000259" key="8">
    <source>
        <dbReference type="Pfam" id="PF05504"/>
    </source>
</evidence>
<comment type="subcellular location">
    <subcellularLocation>
        <location evidence="1">Membrane</location>
        <topology evidence="1">Lipid-anchor</topology>
    </subcellularLocation>
</comment>
<evidence type="ECO:0000256" key="6">
    <source>
        <dbReference type="ARBA" id="ARBA00023139"/>
    </source>
</evidence>
<protein>
    <submittedName>
        <fullName evidence="10">Spore gernimation protein GerLC</fullName>
    </submittedName>
</protein>
<sequence length="379" mass="43528">MKAILKLIFTGSLLCLLCACAERREIEELGFVVGAAYDQAPQSAIKGTYQMVLPNTLSSSERGTATQKNYINLSATGESIFAHFRMIAKKISRPLFFPHIQVIIFSEKVLRTPYMLQNILDVYTRDEAMRRNIRLFVAKDRAAHILAQNAGPEYLPAKYVWMLSEHTQKNAQMIEKKRIGDIHSKIIAKKSFFLPVVFRTKQGVELSGSALFKGTNNRLVAMLNAQDTAALQYMTSSKVRGIVTVPMNKQRITYEFHRVHQRMELDITNPKHPKVDIYVKLDGKIAEMHSSLAHQPSMKQLQQVLAKEMKKQLQTTTKRLQTQYKLDVIGIGDKYQRQHFKKWKEIERDWENGKQYFSTCQIRIHVQPQITQSGSTLPK</sequence>
<dbReference type="InterPro" id="IPR008844">
    <property type="entry name" value="Spore_GerAC-like"/>
</dbReference>
<evidence type="ECO:0000256" key="4">
    <source>
        <dbReference type="ARBA" id="ARBA00022729"/>
    </source>
</evidence>
<keyword evidence="3" id="KW-0309">Germination</keyword>
<reference evidence="10 11" key="1">
    <citation type="submission" date="2017-09" db="EMBL/GenBank/DDBJ databases">
        <title>Large-scale bioinformatics analysis of Bacillus genomes uncovers conserved roles of natural products in bacterial physiology.</title>
        <authorList>
            <consortium name="Agbiome Team Llc"/>
            <person name="Bleich R.M."/>
            <person name="Grubbs K.J."/>
            <person name="Santa Maria K.C."/>
            <person name="Allen S.E."/>
            <person name="Farag S."/>
            <person name="Shank E.A."/>
            <person name="Bowers A."/>
        </authorList>
    </citation>
    <scope>NUCLEOTIDE SEQUENCE [LARGE SCALE GENOMIC DNA]</scope>
    <source>
        <strain evidence="10 11">AFS044250</strain>
    </source>
</reference>
<dbReference type="Gene3D" id="6.20.190.10">
    <property type="entry name" value="Nutrient germinant receptor protein C, domain 1"/>
    <property type="match status" value="1"/>
</dbReference>
<keyword evidence="7" id="KW-0449">Lipoprotein</keyword>
<evidence type="ECO:0000313" key="11">
    <source>
        <dbReference type="Proteomes" id="UP000225997"/>
    </source>
</evidence>
<comment type="caution">
    <text evidence="10">The sequence shown here is derived from an EMBL/GenBank/DDBJ whole genome shotgun (WGS) entry which is preliminary data.</text>
</comment>
<evidence type="ECO:0000259" key="9">
    <source>
        <dbReference type="Pfam" id="PF25198"/>
    </source>
</evidence>
<dbReference type="GO" id="GO:0016020">
    <property type="term" value="C:membrane"/>
    <property type="evidence" value="ECO:0007669"/>
    <property type="project" value="UniProtKB-SubCell"/>
</dbReference>